<gene>
    <name evidence="1" type="ORF">D1Z90_08405</name>
</gene>
<comment type="caution">
    <text evidence="1">The sequence shown here is derived from an EMBL/GenBank/DDBJ whole genome shotgun (WGS) entry which is preliminary data.</text>
</comment>
<proteinExistence type="predicted"/>
<protein>
    <submittedName>
        <fullName evidence="1">DUF2750 domain-containing protein</fullName>
    </submittedName>
</protein>
<dbReference type="AlphaFoldDB" id="A0A418YFK7"/>
<reference evidence="1 2" key="1">
    <citation type="submission" date="2018-09" db="EMBL/GenBank/DDBJ databases">
        <authorList>
            <person name="Wang F."/>
        </authorList>
    </citation>
    <scope>NUCLEOTIDE SEQUENCE [LARGE SCALE GENOMIC DNA]</scope>
    <source>
        <strain evidence="1 2">PLHSC7-2</strain>
    </source>
</reference>
<organism evidence="1 2">
    <name type="scientific">Motilimonas pumila</name>
    <dbReference type="NCBI Taxonomy" id="2303987"/>
    <lineage>
        <taxon>Bacteria</taxon>
        <taxon>Pseudomonadati</taxon>
        <taxon>Pseudomonadota</taxon>
        <taxon>Gammaproteobacteria</taxon>
        <taxon>Alteromonadales</taxon>
        <taxon>Alteromonadales genera incertae sedis</taxon>
        <taxon>Motilimonas</taxon>
    </lineage>
</organism>
<dbReference type="Proteomes" id="UP000283255">
    <property type="component" value="Unassembled WGS sequence"/>
</dbReference>
<reference evidence="1 2" key="2">
    <citation type="submission" date="2019-01" db="EMBL/GenBank/DDBJ databases">
        <title>Motilimonas pumilus sp. nov., isolated from the gut of sea cucumber (Apostichopus japonicus).</title>
        <authorList>
            <person name="Wang F.-Q."/>
            <person name="Ren L.-H."/>
            <person name="Lin Y.-W."/>
            <person name="Sun G.-H."/>
            <person name="Du Z.-J."/>
            <person name="Zhao J.-X."/>
            <person name="Liu X.-J."/>
            <person name="Liu L.-J."/>
        </authorList>
    </citation>
    <scope>NUCLEOTIDE SEQUENCE [LARGE SCALE GENOMIC DNA]</scope>
    <source>
        <strain evidence="1 2">PLHSC7-2</strain>
    </source>
</reference>
<dbReference type="RefSeq" id="WP_119910315.1">
    <property type="nucleotide sequence ID" value="NZ_QZCH01000009.1"/>
</dbReference>
<dbReference type="Pfam" id="PF11042">
    <property type="entry name" value="DUF2750"/>
    <property type="match status" value="1"/>
</dbReference>
<evidence type="ECO:0000313" key="1">
    <source>
        <dbReference type="EMBL" id="RJG48089.1"/>
    </source>
</evidence>
<dbReference type="OrthoDB" id="2936081at2"/>
<dbReference type="EMBL" id="QZCH01000009">
    <property type="protein sequence ID" value="RJG48089.1"/>
    <property type="molecule type" value="Genomic_DNA"/>
</dbReference>
<dbReference type="InterPro" id="IPR021284">
    <property type="entry name" value="DUF2750"/>
</dbReference>
<name>A0A418YFK7_9GAMM</name>
<sequence length="130" mass="15020">MALDSEQIAKVNGMNPEQRMQYLFKQCVAEQAVWILTDEHGCVMLNTDDEDCVPVWPDQAFAEQWATGDWQDCKAKSIALEKWLQKWTPGLLDDELAVVIFPQPGEDGLVIDPEELDFELNQQLKKQRRR</sequence>
<keyword evidence="2" id="KW-1185">Reference proteome</keyword>
<evidence type="ECO:0000313" key="2">
    <source>
        <dbReference type="Proteomes" id="UP000283255"/>
    </source>
</evidence>
<accession>A0A418YFK7</accession>